<accession>A0A7C4RJ76</accession>
<evidence type="ECO:0000313" key="2">
    <source>
        <dbReference type="EMBL" id="HGU33209.1"/>
    </source>
</evidence>
<dbReference type="InterPro" id="IPR003033">
    <property type="entry name" value="SCP2_sterol-bd_dom"/>
</dbReference>
<sequence length="132" mass="14752">MPVFQSTQHMYDVLGKLFRTLMADPEMGAKFQEANIVIKFTIHEPNGQIWLNTDRTVICGEADLKPTIEMSLSGDSCHQFWLKELTLPLALAKGKIKAKGPMPKVLKLLPMLKPAYDAYPAIARENGLPIQS</sequence>
<organism evidence="2">
    <name type="scientific">Desulfatirhabdium butyrativorans</name>
    <dbReference type="NCBI Taxonomy" id="340467"/>
    <lineage>
        <taxon>Bacteria</taxon>
        <taxon>Pseudomonadati</taxon>
        <taxon>Thermodesulfobacteriota</taxon>
        <taxon>Desulfobacteria</taxon>
        <taxon>Desulfobacterales</taxon>
        <taxon>Desulfatirhabdiaceae</taxon>
        <taxon>Desulfatirhabdium</taxon>
    </lineage>
</organism>
<dbReference type="InterPro" id="IPR036527">
    <property type="entry name" value="SCP2_sterol-bd_dom_sf"/>
</dbReference>
<evidence type="ECO:0000259" key="1">
    <source>
        <dbReference type="Pfam" id="PF02036"/>
    </source>
</evidence>
<gene>
    <name evidence="2" type="ORF">ENS29_10185</name>
</gene>
<dbReference type="Pfam" id="PF02036">
    <property type="entry name" value="SCP2"/>
    <property type="match status" value="1"/>
</dbReference>
<proteinExistence type="predicted"/>
<dbReference type="SUPFAM" id="SSF55718">
    <property type="entry name" value="SCP-like"/>
    <property type="match status" value="1"/>
</dbReference>
<protein>
    <recommendedName>
        <fullName evidence="1">SCP2 domain-containing protein</fullName>
    </recommendedName>
</protein>
<name>A0A7C4RJ76_9BACT</name>
<dbReference type="Gene3D" id="3.30.1050.10">
    <property type="entry name" value="SCP2 sterol-binding domain"/>
    <property type="match status" value="1"/>
</dbReference>
<dbReference type="EMBL" id="DSUH01000235">
    <property type="protein sequence ID" value="HGU33209.1"/>
    <property type="molecule type" value="Genomic_DNA"/>
</dbReference>
<feature type="domain" description="SCP2" evidence="1">
    <location>
        <begin position="20"/>
        <end position="112"/>
    </location>
</feature>
<comment type="caution">
    <text evidence="2">The sequence shown here is derived from an EMBL/GenBank/DDBJ whole genome shotgun (WGS) entry which is preliminary data.</text>
</comment>
<dbReference type="AlphaFoldDB" id="A0A7C4RJ76"/>
<reference evidence="2" key="1">
    <citation type="journal article" date="2020" name="mSystems">
        <title>Genome- and Community-Level Interaction Insights into Carbon Utilization and Element Cycling Functions of Hydrothermarchaeota in Hydrothermal Sediment.</title>
        <authorList>
            <person name="Zhou Z."/>
            <person name="Liu Y."/>
            <person name="Xu W."/>
            <person name="Pan J."/>
            <person name="Luo Z.H."/>
            <person name="Li M."/>
        </authorList>
    </citation>
    <scope>NUCLEOTIDE SEQUENCE [LARGE SCALE GENOMIC DNA]</scope>
    <source>
        <strain evidence="2">SpSt-477</strain>
    </source>
</reference>